<dbReference type="EMBL" id="ML976978">
    <property type="protein sequence ID" value="KAF1962652.1"/>
    <property type="molecule type" value="Genomic_DNA"/>
</dbReference>
<sequence>MTHTRVVHKARAPPFEASIKLFSLTLMKMKVEQYLNAYILALDAEGQDVDEYGLPVSQSDLDEQHYGAKKVADAALTHLQAMFCDRPNFNNAKEAKIMLDRAGPDSDSMVLMDLIGWLTDIYNQLELDPLLSTKTIRSLSLVQLANLVKPFVSPMGDPNIDGTTLRCYLWPCVEAVHVRLGAECLQHGTVLVDTPGLGDVDPTRSDQLRRRLASCQATIVVASIERVVSNNAVHAEILDAHRRRKSDGVILSIADDTAAINDATEDDDFTRHQQMKSAIKSLEGKLAELEQDQKGIGQYLPLGCYKFKGDGEPTTLRYPMPKRKRCSRNMRAMNGGLPIQLGIISLSSLAIESGSEQRMRLAAESKCDQWEKAQLHDIQGDIKVQSLYPGAFTVVTVITSVEECQMLLLLL</sequence>
<dbReference type="Proteomes" id="UP000800035">
    <property type="component" value="Unassembled WGS sequence"/>
</dbReference>
<dbReference type="PANTHER" id="PTHR36681:SF3">
    <property type="entry name" value="NUCLEAR GTPASE, GERMINAL CENTER-ASSOCIATED, TANDEM DUPLICATE 3"/>
    <property type="match status" value="1"/>
</dbReference>
<accession>A0A6A5UFW1</accession>
<organism evidence="1 2">
    <name type="scientific">Byssothecium circinans</name>
    <dbReference type="NCBI Taxonomy" id="147558"/>
    <lineage>
        <taxon>Eukaryota</taxon>
        <taxon>Fungi</taxon>
        <taxon>Dikarya</taxon>
        <taxon>Ascomycota</taxon>
        <taxon>Pezizomycotina</taxon>
        <taxon>Dothideomycetes</taxon>
        <taxon>Pleosporomycetidae</taxon>
        <taxon>Pleosporales</taxon>
        <taxon>Massarineae</taxon>
        <taxon>Massarinaceae</taxon>
        <taxon>Byssothecium</taxon>
    </lineage>
</organism>
<evidence type="ECO:0000313" key="1">
    <source>
        <dbReference type="EMBL" id="KAF1962652.1"/>
    </source>
</evidence>
<evidence type="ECO:0000313" key="2">
    <source>
        <dbReference type="Proteomes" id="UP000800035"/>
    </source>
</evidence>
<dbReference type="OrthoDB" id="5427350at2759"/>
<name>A0A6A5UFW1_9PLEO</name>
<gene>
    <name evidence="1" type="ORF">CC80DRAFT_565120</name>
</gene>
<dbReference type="PANTHER" id="PTHR36681">
    <property type="entry name" value="NUCLEAR GTPASE, GERMINAL CENTER-ASSOCIATED, TANDEM DUPLICATE 3"/>
    <property type="match status" value="1"/>
</dbReference>
<dbReference type="AlphaFoldDB" id="A0A6A5UFW1"/>
<keyword evidence="2" id="KW-1185">Reference proteome</keyword>
<protein>
    <submittedName>
        <fullName evidence="1">Uncharacterized protein</fullName>
    </submittedName>
</protein>
<reference evidence="1" key="1">
    <citation type="journal article" date="2020" name="Stud. Mycol.">
        <title>101 Dothideomycetes genomes: a test case for predicting lifestyles and emergence of pathogens.</title>
        <authorList>
            <person name="Haridas S."/>
            <person name="Albert R."/>
            <person name="Binder M."/>
            <person name="Bloem J."/>
            <person name="Labutti K."/>
            <person name="Salamov A."/>
            <person name="Andreopoulos B."/>
            <person name="Baker S."/>
            <person name="Barry K."/>
            <person name="Bills G."/>
            <person name="Bluhm B."/>
            <person name="Cannon C."/>
            <person name="Castanera R."/>
            <person name="Culley D."/>
            <person name="Daum C."/>
            <person name="Ezra D."/>
            <person name="Gonzalez J."/>
            <person name="Henrissat B."/>
            <person name="Kuo A."/>
            <person name="Liang C."/>
            <person name="Lipzen A."/>
            <person name="Lutzoni F."/>
            <person name="Magnuson J."/>
            <person name="Mondo S."/>
            <person name="Nolan M."/>
            <person name="Ohm R."/>
            <person name="Pangilinan J."/>
            <person name="Park H.-J."/>
            <person name="Ramirez L."/>
            <person name="Alfaro M."/>
            <person name="Sun H."/>
            <person name="Tritt A."/>
            <person name="Yoshinaga Y."/>
            <person name="Zwiers L.-H."/>
            <person name="Turgeon B."/>
            <person name="Goodwin S."/>
            <person name="Spatafora J."/>
            <person name="Crous P."/>
            <person name="Grigoriev I."/>
        </authorList>
    </citation>
    <scope>NUCLEOTIDE SEQUENCE</scope>
    <source>
        <strain evidence="1">CBS 675.92</strain>
    </source>
</reference>
<proteinExistence type="predicted"/>